<evidence type="ECO:0000256" key="11">
    <source>
        <dbReference type="ARBA" id="ARBA00044190"/>
    </source>
</evidence>
<dbReference type="Gene3D" id="3.40.50.2000">
    <property type="entry name" value="Glycogen Phosphorylase B"/>
    <property type="match status" value="2"/>
</dbReference>
<name>A0A6J5E762_9BURK</name>
<evidence type="ECO:0000256" key="6">
    <source>
        <dbReference type="ARBA" id="ARBA00022679"/>
    </source>
</evidence>
<keyword evidence="6" id="KW-0808">Transferase</keyword>
<reference evidence="15 16" key="1">
    <citation type="submission" date="2020-04" db="EMBL/GenBank/DDBJ databases">
        <authorList>
            <person name="De Canck E."/>
        </authorList>
    </citation>
    <scope>NUCLEOTIDE SEQUENCE [LARGE SCALE GENOMIC DNA]</scope>
    <source>
        <strain evidence="15 16">LMG 29542</strain>
    </source>
</reference>
<feature type="region of interest" description="Disordered" evidence="14">
    <location>
        <begin position="319"/>
        <end position="366"/>
    </location>
</feature>
<evidence type="ECO:0000256" key="9">
    <source>
        <dbReference type="ARBA" id="ARBA00043995"/>
    </source>
</evidence>
<evidence type="ECO:0000256" key="13">
    <source>
        <dbReference type="ARBA" id="ARBA00049201"/>
    </source>
</evidence>
<dbReference type="InterPro" id="IPR011908">
    <property type="entry name" value="LipoPS_heptosylTferase-I"/>
</dbReference>
<gene>
    <name evidence="15" type="ORF">LMG29542_04332</name>
</gene>
<dbReference type="NCBIfam" id="TIGR02193">
    <property type="entry name" value="heptsyl_trn_I"/>
    <property type="match status" value="1"/>
</dbReference>
<dbReference type="Proteomes" id="UP000494363">
    <property type="component" value="Unassembled WGS sequence"/>
</dbReference>
<keyword evidence="7" id="KW-0448">Lipopolysaccharide biosynthesis</keyword>
<comment type="similarity">
    <text evidence="9">Belongs to the glycosyltransferase 9 family.</text>
</comment>
<accession>A0A6J5E762</accession>
<evidence type="ECO:0000256" key="10">
    <source>
        <dbReference type="ARBA" id="ARBA00044041"/>
    </source>
</evidence>
<keyword evidence="5" id="KW-0328">Glycosyltransferase</keyword>
<evidence type="ECO:0000256" key="7">
    <source>
        <dbReference type="ARBA" id="ARBA00022985"/>
    </source>
</evidence>
<comment type="pathway">
    <text evidence="2">Bacterial outer membrane biogenesis; LPS core biosynthesis.</text>
</comment>
<dbReference type="GO" id="GO:0008713">
    <property type="term" value="F:ADP-heptose-lipopolysaccharide heptosyltransferase activity"/>
    <property type="evidence" value="ECO:0007669"/>
    <property type="project" value="TreeGrafter"/>
</dbReference>
<evidence type="ECO:0000313" key="16">
    <source>
        <dbReference type="Proteomes" id="UP000494363"/>
    </source>
</evidence>
<comment type="catalytic activity">
    <reaction evidence="13">
        <text>an alpha-Kdo-(2-&gt;4)-alpha-Kdo-(2-&gt;6)-lipid A + ADP-L-glycero-beta-D-manno-heptose = an L-alpha-D-Hep-(1-&gt;5)-[alpha-Kdo-(2-&gt;4)]-alpha-Kdo-(2-&gt;6)-lipid A + ADP + H(+)</text>
        <dbReference type="Rhea" id="RHEA:74067"/>
        <dbReference type="ChEBI" id="CHEBI:15378"/>
        <dbReference type="ChEBI" id="CHEBI:61506"/>
        <dbReference type="ChEBI" id="CHEBI:176431"/>
        <dbReference type="ChEBI" id="CHEBI:193068"/>
        <dbReference type="ChEBI" id="CHEBI:456216"/>
        <dbReference type="EC" id="2.4.99.23"/>
    </reaction>
</comment>
<dbReference type="InterPro" id="IPR002201">
    <property type="entry name" value="Glyco_trans_9"/>
</dbReference>
<evidence type="ECO:0000256" key="14">
    <source>
        <dbReference type="SAM" id="MobiDB-lite"/>
    </source>
</evidence>
<protein>
    <recommendedName>
        <fullName evidence="11">Lipopolysaccharide heptosyltransferase 1</fullName>
        <ecNumber evidence="10">2.4.99.23</ecNumber>
    </recommendedName>
    <alternativeName>
        <fullName evidence="12">ADP-heptose:lipopolysaccharide heptosyltransferase I</fullName>
    </alternativeName>
</protein>
<evidence type="ECO:0000256" key="12">
    <source>
        <dbReference type="ARBA" id="ARBA00044330"/>
    </source>
</evidence>
<keyword evidence="4" id="KW-0997">Cell inner membrane</keyword>
<dbReference type="GO" id="GO:0005886">
    <property type="term" value="C:plasma membrane"/>
    <property type="evidence" value="ECO:0007669"/>
    <property type="project" value="UniProtKB-SubCell"/>
</dbReference>
<comment type="subcellular location">
    <subcellularLocation>
        <location evidence="1">Cell inner membrane</location>
        <topology evidence="1">Peripheral membrane protein</topology>
        <orientation evidence="1">Cytoplasmic side</orientation>
    </subcellularLocation>
</comment>
<dbReference type="AlphaFoldDB" id="A0A6J5E762"/>
<dbReference type="RefSeq" id="WP_175228486.1">
    <property type="nucleotide sequence ID" value="NZ_CADIKH010000020.1"/>
</dbReference>
<evidence type="ECO:0000256" key="4">
    <source>
        <dbReference type="ARBA" id="ARBA00022519"/>
    </source>
</evidence>
<dbReference type="Pfam" id="PF01075">
    <property type="entry name" value="Glyco_transf_9"/>
    <property type="match status" value="1"/>
</dbReference>
<evidence type="ECO:0000256" key="5">
    <source>
        <dbReference type="ARBA" id="ARBA00022676"/>
    </source>
</evidence>
<evidence type="ECO:0000313" key="15">
    <source>
        <dbReference type="EMBL" id="CAB3762339.1"/>
    </source>
</evidence>
<dbReference type="GO" id="GO:0005829">
    <property type="term" value="C:cytosol"/>
    <property type="evidence" value="ECO:0007669"/>
    <property type="project" value="TreeGrafter"/>
</dbReference>
<dbReference type="CDD" id="cd03789">
    <property type="entry name" value="GT9_LPS_heptosyltransferase"/>
    <property type="match status" value="1"/>
</dbReference>
<organism evidence="15 16">
    <name type="scientific">Paraburkholderia humisilvae</name>
    <dbReference type="NCBI Taxonomy" id="627669"/>
    <lineage>
        <taxon>Bacteria</taxon>
        <taxon>Pseudomonadati</taxon>
        <taxon>Pseudomonadota</taxon>
        <taxon>Betaproteobacteria</taxon>
        <taxon>Burkholderiales</taxon>
        <taxon>Burkholderiaceae</taxon>
        <taxon>Paraburkholderia</taxon>
    </lineage>
</organism>
<dbReference type="InterPro" id="IPR051199">
    <property type="entry name" value="LPS_LOS_Heptosyltrfase"/>
</dbReference>
<dbReference type="PANTHER" id="PTHR30160:SF19">
    <property type="entry name" value="LIPOPOLYSACCHARIDE HEPTOSYLTRANSFERASE 1"/>
    <property type="match status" value="1"/>
</dbReference>
<dbReference type="PANTHER" id="PTHR30160">
    <property type="entry name" value="TETRAACYLDISACCHARIDE 4'-KINASE-RELATED"/>
    <property type="match status" value="1"/>
</dbReference>
<dbReference type="SUPFAM" id="SSF53756">
    <property type="entry name" value="UDP-Glycosyltransferase/glycogen phosphorylase"/>
    <property type="match status" value="1"/>
</dbReference>
<proteinExistence type="inferred from homology"/>
<dbReference type="EC" id="2.4.99.23" evidence="10"/>
<dbReference type="EMBL" id="CADIKH010000020">
    <property type="protein sequence ID" value="CAB3762339.1"/>
    <property type="molecule type" value="Genomic_DNA"/>
</dbReference>
<keyword evidence="16" id="KW-1185">Reference proteome</keyword>
<evidence type="ECO:0000256" key="3">
    <source>
        <dbReference type="ARBA" id="ARBA00022475"/>
    </source>
</evidence>
<keyword evidence="3" id="KW-1003">Cell membrane</keyword>
<evidence type="ECO:0000256" key="1">
    <source>
        <dbReference type="ARBA" id="ARBA00004515"/>
    </source>
</evidence>
<sequence>MKRILVVKVTSLGDVIQAQSVVADLKRAFPGVAVDWACDEAHAEVARWNQSVDRVLCAPLRRFKKARRWADFKAIAVSIAELRAYRYDVVLDIHGVYKSAIIAFLTRSKARLGYHSKNLGEQGAAFAYTGRFVPRRDVNAWQGMRDTVADALGYKAEGPAVYNLRIPPAAQPVVDSGGKPIAVLFHATSKDDKKWPIAHWVAVAAELVQRGFDVVLPWGSDSERNEAQQIVEQVPQARVLPPLSVTGVAQLIDASSFVIGVDTGFVHLAHALGKRTVMIFIATSPTHFGNEAPYRSTSIGDGHSVPPVERAIEAIDYVHSSPPAGGEGEQSGQGNASGKQPGDSPSGHPGEPGQPGGGPVRPVAAT</sequence>
<evidence type="ECO:0000256" key="8">
    <source>
        <dbReference type="ARBA" id="ARBA00023136"/>
    </source>
</evidence>
<evidence type="ECO:0000256" key="2">
    <source>
        <dbReference type="ARBA" id="ARBA00004713"/>
    </source>
</evidence>
<keyword evidence="8" id="KW-0472">Membrane</keyword>
<dbReference type="GO" id="GO:0009244">
    <property type="term" value="P:lipopolysaccharide core region biosynthetic process"/>
    <property type="evidence" value="ECO:0007669"/>
    <property type="project" value="InterPro"/>
</dbReference>